<keyword evidence="9 16" id="KW-1278">Translocase</keyword>
<feature type="transmembrane region" description="Helical" evidence="16">
    <location>
        <begin position="1271"/>
        <end position="1292"/>
    </location>
</feature>
<evidence type="ECO:0000259" key="19">
    <source>
        <dbReference type="Pfam" id="PF16209"/>
    </source>
</evidence>
<dbReference type="InterPro" id="IPR023298">
    <property type="entry name" value="ATPase_P-typ_TM_dom_sf"/>
</dbReference>
<comment type="caution">
    <text evidence="21">The sequence shown here is derived from an EMBL/GenBank/DDBJ whole genome shotgun (WGS) entry which is preliminary data.</text>
</comment>
<feature type="binding site" evidence="14">
    <location>
        <position position="862"/>
    </location>
    <ligand>
        <name>ATP</name>
        <dbReference type="ChEBI" id="CHEBI:30616"/>
    </ligand>
</feature>
<dbReference type="PANTHER" id="PTHR24092">
    <property type="entry name" value="PROBABLE PHOSPHOLIPID-TRANSPORTING ATPASE"/>
    <property type="match status" value="1"/>
</dbReference>
<evidence type="ECO:0000256" key="2">
    <source>
        <dbReference type="ARBA" id="ARBA00004308"/>
    </source>
</evidence>
<dbReference type="SUPFAM" id="SSF81660">
    <property type="entry name" value="Metal cation-transporting ATPase, ATP-binding domain N"/>
    <property type="match status" value="1"/>
</dbReference>
<proteinExistence type="inferred from homology"/>
<dbReference type="PANTHER" id="PTHR24092:SF150">
    <property type="entry name" value="PHOSPHOLIPID-TRANSPORTING ATPASE"/>
    <property type="match status" value="1"/>
</dbReference>
<dbReference type="Gene3D" id="3.40.50.1000">
    <property type="entry name" value="HAD superfamily/HAD-like"/>
    <property type="match status" value="1"/>
</dbReference>
<dbReference type="NCBIfam" id="TIGR01494">
    <property type="entry name" value="ATPase_P-type"/>
    <property type="match status" value="1"/>
</dbReference>
<organism evidence="21 22">
    <name type="scientific">Porphyridium purpureum</name>
    <name type="common">Red alga</name>
    <name type="synonym">Porphyridium cruentum</name>
    <dbReference type="NCBI Taxonomy" id="35688"/>
    <lineage>
        <taxon>Eukaryota</taxon>
        <taxon>Rhodophyta</taxon>
        <taxon>Bangiophyceae</taxon>
        <taxon>Porphyridiales</taxon>
        <taxon>Porphyridiaceae</taxon>
        <taxon>Porphyridium</taxon>
    </lineage>
</organism>
<evidence type="ECO:0000256" key="15">
    <source>
        <dbReference type="PIRSR" id="PIRSR606539-3"/>
    </source>
</evidence>
<dbReference type="InterPro" id="IPR032630">
    <property type="entry name" value="P_typ_ATPase_c"/>
</dbReference>
<feature type="binding site" evidence="14">
    <location>
        <position position="861"/>
    </location>
    <ligand>
        <name>ATP</name>
        <dbReference type="ChEBI" id="CHEBI:30616"/>
    </ligand>
</feature>
<dbReference type="InterPro" id="IPR008250">
    <property type="entry name" value="ATPase_P-typ_transduc_dom_A_sf"/>
</dbReference>
<feature type="domain" description="P-type ATPase N-terminal" evidence="19">
    <location>
        <begin position="61"/>
        <end position="112"/>
    </location>
</feature>
<feature type="binding site" evidence="15">
    <location>
        <position position="1032"/>
    </location>
    <ligand>
        <name>Mg(2+)</name>
        <dbReference type="ChEBI" id="CHEBI:18420"/>
    </ligand>
</feature>
<feature type="transmembrane region" description="Helical" evidence="16">
    <location>
        <begin position="331"/>
        <end position="350"/>
    </location>
</feature>
<dbReference type="PROSITE" id="PS00154">
    <property type="entry name" value="ATPASE_E1_E2"/>
    <property type="match status" value="1"/>
</dbReference>
<feature type="transmembrane region" description="Helical" evidence="16">
    <location>
        <begin position="1085"/>
        <end position="1106"/>
    </location>
</feature>
<dbReference type="InterPro" id="IPR059000">
    <property type="entry name" value="ATPase_P-type_domA"/>
</dbReference>
<sequence>MKWPELGTGKLLLWKKQKAPGDTTEERAQEQRRVELNAFRNVHGDAVDDAAAPTYEFHPNNAAFASNFVSSTRYKFWSFPFLFFREQFKRVSNCYFLVLAILSVIPIFQLVEGAASLGLLITLAVVLGVSALREIVEDASRAREDRRLNNSPTAIVRDPSDAETKPDTTWADVRVGDVVKLRNRDHVPADMVILSTSSSDGVIFIETKNLDGESNLKRKMCNKQVASTFSNPSDILTRRAYIECEAPNDRLYQFSGSMVFEQQHPEDASKPAEWARLTLTQDHIVIRGTSIRNTDWVYGLVVYTGSETKLLQNQKPAQIKVSRVEASVNRIILVPIVLEVCIVILFTILWSTQCTSNPAEDWYLTGFGSTFVQTGNCGVGEGFVVFVKYILIFSYMVPIQLFVLLEIARVFQQLFIQADFKMRYDGQNMQVRSAALNEELGMVHYVFSDKTGTLTSNEMILRRVSLRNGRIFSVAQQGAEEEAQPALLTGDDGATVPMPTLRSLVDSLMQKDRSCVFDVDATTGAEEATMAYGAEFLKVLSLCHTVVPESSLSTGNEKEDENDVKRNGSRTGSGNLLHTLASRGVRFGGVTNDGATLPTEGAAAATEEASSSVANDRSDAAVPDSTLVDMDANVSGAGAAGASGPVAYQSSSPDEVALVVEAANHEFEFVHRTNEFMRVSVGKQNYDWELLGVIEFSSARKRMSVVVREPSDEPWTLSCKPLSQEAQVSAGPAVPSGRKVRMYCKGADSIMLSRVAEQEKQAAQQMMLTVDEFAACGYRTLVMAYRDLDEDYFSAWLDRLAMCNALPSGEDKEAQILALEEEIERDFLLIGCSAIEDKLQDGVSETLARMKQAGIKTWVLTGDKQGTAINIGMGCGLMDESYEVTLINETDEDYTAAQIEKTLGVWRARLLLHKEHVESDRVRRRDSNQKAESTTQHIKQQFFMDSDKVVERDAVIDPGKEGRNKFALVMDGHTLEFAAREHIQEKFVELGSLANTVVLCRVSPKQKAEVVEMVRQWMPDSVTLAVGDGANDVGMIQAAHVGVGIRGKEGVEAVLASDFCIGQFRFLQRLMLVHGRWCYKRLIKLVYATMYSAMLVASMDFYNGFFIQFSGQPLMDPLLLGLYTIVFTPLPLLILAIWDHDAPQEYSLMFPELYRKSQQRTHLRFGNYLAWIAMAIAQTCLIYFCLYSNFGNSTQAGLNLGVESLGILGLACIIFTFHLFTALQVGAWNVWMFLIWVVSGTSYLWVILVYTTPFIANGLNPPYVLVGIDTWNASFSWLSMFIIPVICVLPAFTRKAVRKIMYPRTKDLIIELSRKGIRRESFDPSVVPPTEPRKLPRFIQRDADIKPAEVKLFSEQHDTFRREVLRGEFVPQYEAKKFQALKRHGSEGDINEVVDLVPEEAPRLAPALPLPPQDQQHPKKPRHMRNKSDGVILKNRPKFDDMV</sequence>
<dbReference type="InterPro" id="IPR032631">
    <property type="entry name" value="P-type_ATPase_N"/>
</dbReference>
<evidence type="ECO:0000256" key="12">
    <source>
        <dbReference type="ARBA" id="ARBA00034036"/>
    </source>
</evidence>
<dbReference type="Proteomes" id="UP000324585">
    <property type="component" value="Unassembled WGS sequence"/>
</dbReference>
<dbReference type="InterPro" id="IPR044492">
    <property type="entry name" value="P_typ_ATPase_HD_dom"/>
</dbReference>
<feature type="region of interest" description="Disordered" evidence="17">
    <location>
        <begin position="1404"/>
        <end position="1443"/>
    </location>
</feature>
<feature type="binding site" evidence="14">
    <location>
        <position position="449"/>
    </location>
    <ligand>
        <name>ATP</name>
        <dbReference type="ChEBI" id="CHEBI:30616"/>
    </ligand>
</feature>
<evidence type="ECO:0000256" key="5">
    <source>
        <dbReference type="ARBA" id="ARBA00022723"/>
    </source>
</evidence>
<keyword evidence="5 15" id="KW-0479">Metal-binding</keyword>
<dbReference type="PRINTS" id="PR00119">
    <property type="entry name" value="CATATPASE"/>
</dbReference>
<evidence type="ECO:0000256" key="16">
    <source>
        <dbReference type="RuleBase" id="RU362033"/>
    </source>
</evidence>
<evidence type="ECO:0000256" key="6">
    <source>
        <dbReference type="ARBA" id="ARBA00022741"/>
    </source>
</evidence>
<comment type="subcellular location">
    <subcellularLocation>
        <location evidence="2">Endomembrane system</location>
    </subcellularLocation>
    <subcellularLocation>
        <location evidence="1 16">Membrane</location>
        <topology evidence="1 16">Multi-pass membrane protein</topology>
    </subcellularLocation>
</comment>
<feature type="domain" description="P-type ATPase C-terminal" evidence="20">
    <location>
        <begin position="1054"/>
        <end position="1303"/>
    </location>
</feature>
<dbReference type="SFLD" id="SFLDS00003">
    <property type="entry name" value="Haloacid_Dehalogenase"/>
    <property type="match status" value="1"/>
</dbReference>
<dbReference type="NCBIfam" id="TIGR01652">
    <property type="entry name" value="ATPase-Plipid"/>
    <property type="match status" value="1"/>
</dbReference>
<evidence type="ECO:0000256" key="1">
    <source>
        <dbReference type="ARBA" id="ARBA00004141"/>
    </source>
</evidence>
<dbReference type="Gene3D" id="2.70.150.10">
    <property type="entry name" value="Calcium-transporting ATPase, cytoplasmic transduction domain A"/>
    <property type="match status" value="1"/>
</dbReference>
<evidence type="ECO:0000256" key="4">
    <source>
        <dbReference type="ARBA" id="ARBA00022692"/>
    </source>
</evidence>
<feature type="region of interest" description="Disordered" evidence="17">
    <location>
        <begin position="551"/>
        <end position="575"/>
    </location>
</feature>
<evidence type="ECO:0000256" key="3">
    <source>
        <dbReference type="ARBA" id="ARBA00008109"/>
    </source>
</evidence>
<dbReference type="GO" id="GO:0140326">
    <property type="term" value="F:ATPase-coupled intramembrane lipid transporter activity"/>
    <property type="evidence" value="ECO:0007669"/>
    <property type="project" value="UniProtKB-EC"/>
</dbReference>
<dbReference type="GO" id="GO:0005886">
    <property type="term" value="C:plasma membrane"/>
    <property type="evidence" value="ECO:0007669"/>
    <property type="project" value="TreeGrafter"/>
</dbReference>
<dbReference type="GO" id="GO:0045332">
    <property type="term" value="P:phospholipid translocation"/>
    <property type="evidence" value="ECO:0007669"/>
    <property type="project" value="TreeGrafter"/>
</dbReference>
<keyword evidence="8 15" id="KW-0460">Magnesium</keyword>
<feature type="transmembrane region" description="Helical" evidence="16">
    <location>
        <begin position="117"/>
        <end position="136"/>
    </location>
</feature>
<dbReference type="InterPro" id="IPR018303">
    <property type="entry name" value="ATPase_P-typ_P_site"/>
</dbReference>
<evidence type="ECO:0000256" key="13">
    <source>
        <dbReference type="PIRSR" id="PIRSR606539-1"/>
    </source>
</evidence>
<dbReference type="SUPFAM" id="SSF56784">
    <property type="entry name" value="HAD-like"/>
    <property type="match status" value="1"/>
</dbReference>
<evidence type="ECO:0000256" key="17">
    <source>
        <dbReference type="SAM" id="MobiDB-lite"/>
    </source>
</evidence>
<feature type="binding site" evidence="14">
    <location>
        <position position="655"/>
    </location>
    <ligand>
        <name>ATP</name>
        <dbReference type="ChEBI" id="CHEBI:30616"/>
    </ligand>
</feature>
<gene>
    <name evidence="21" type="ORF">FVE85_8017</name>
</gene>
<feature type="transmembrane region" description="Helical" evidence="16">
    <location>
        <begin position="94"/>
        <end position="111"/>
    </location>
</feature>
<evidence type="ECO:0000256" key="10">
    <source>
        <dbReference type="ARBA" id="ARBA00022989"/>
    </source>
</evidence>
<dbReference type="Pfam" id="PF00122">
    <property type="entry name" value="E1-E2_ATPase"/>
    <property type="match status" value="1"/>
</dbReference>
<dbReference type="EC" id="7.6.2.1" evidence="16"/>
<keyword evidence="4 16" id="KW-0812">Transmembrane</keyword>
<dbReference type="SFLD" id="SFLDG00002">
    <property type="entry name" value="C1.7:_P-type_atpase_like"/>
    <property type="match status" value="1"/>
</dbReference>
<evidence type="ECO:0000259" key="20">
    <source>
        <dbReference type="Pfam" id="PF16212"/>
    </source>
</evidence>
<keyword evidence="7 14" id="KW-0067">ATP-binding</keyword>
<keyword evidence="11 16" id="KW-0472">Membrane</keyword>
<dbReference type="InterPro" id="IPR001757">
    <property type="entry name" value="P_typ_ATPase"/>
</dbReference>
<dbReference type="GO" id="GO:0000287">
    <property type="term" value="F:magnesium ion binding"/>
    <property type="evidence" value="ECO:0007669"/>
    <property type="project" value="UniProtKB-UniRule"/>
</dbReference>
<evidence type="ECO:0000313" key="22">
    <source>
        <dbReference type="Proteomes" id="UP000324585"/>
    </source>
</evidence>
<feature type="transmembrane region" description="Helical" evidence="16">
    <location>
        <begin position="1204"/>
        <end position="1223"/>
    </location>
</feature>
<feature type="binding site" evidence="14">
    <location>
        <position position="1007"/>
    </location>
    <ligand>
        <name>ATP</name>
        <dbReference type="ChEBI" id="CHEBI:30616"/>
    </ligand>
</feature>
<evidence type="ECO:0000313" key="21">
    <source>
        <dbReference type="EMBL" id="KAA8492510.1"/>
    </source>
</evidence>
<dbReference type="InterPro" id="IPR023299">
    <property type="entry name" value="ATPase_P-typ_cyto_dom_N"/>
</dbReference>
<dbReference type="Pfam" id="PF16212">
    <property type="entry name" value="PhoLip_ATPase_C"/>
    <property type="match status" value="1"/>
</dbReference>
<reference evidence="22" key="1">
    <citation type="journal article" date="2019" name="Nat. Commun.">
        <title>Expansion of phycobilisome linker gene families in mesophilic red algae.</title>
        <authorList>
            <person name="Lee J."/>
            <person name="Kim D."/>
            <person name="Bhattacharya D."/>
            <person name="Yoon H.S."/>
        </authorList>
    </citation>
    <scope>NUCLEOTIDE SEQUENCE [LARGE SCALE GENOMIC DNA]</scope>
    <source>
        <strain evidence="22">CCMP 1328</strain>
    </source>
</reference>
<feature type="binding site" evidence="15">
    <location>
        <position position="451"/>
    </location>
    <ligand>
        <name>Mg(2+)</name>
        <dbReference type="ChEBI" id="CHEBI:18420"/>
    </ligand>
</feature>
<accession>A0A5J4YNJ7</accession>
<feature type="binding site" evidence="14">
    <location>
        <position position="1001"/>
    </location>
    <ligand>
        <name>ATP</name>
        <dbReference type="ChEBI" id="CHEBI:30616"/>
    </ligand>
</feature>
<dbReference type="Pfam" id="PF16209">
    <property type="entry name" value="PhoLip_ATPase_N"/>
    <property type="match status" value="1"/>
</dbReference>
<comment type="similarity">
    <text evidence="3 16">Belongs to the cation transport ATPase (P-type) (TC 3.A.3) family. Type IV subfamily.</text>
</comment>
<feature type="transmembrane region" description="Helical" evidence="16">
    <location>
        <begin position="1230"/>
        <end position="1251"/>
    </location>
</feature>
<comment type="cofactor">
    <cofactor evidence="15">
        <name>Mg(2+)</name>
        <dbReference type="ChEBI" id="CHEBI:18420"/>
    </cofactor>
</comment>
<keyword evidence="10 16" id="KW-1133">Transmembrane helix</keyword>
<dbReference type="InterPro" id="IPR006539">
    <property type="entry name" value="P-type_ATPase_IV"/>
</dbReference>
<dbReference type="OrthoDB" id="2589at2759"/>
<evidence type="ECO:0000256" key="11">
    <source>
        <dbReference type="ARBA" id="ARBA00023136"/>
    </source>
</evidence>
<keyword evidence="6 14" id="KW-0547">Nucleotide-binding</keyword>
<feature type="binding site" evidence="15">
    <location>
        <position position="449"/>
    </location>
    <ligand>
        <name>Mg(2+)</name>
        <dbReference type="ChEBI" id="CHEBI:18420"/>
    </ligand>
</feature>
<evidence type="ECO:0000256" key="7">
    <source>
        <dbReference type="ARBA" id="ARBA00022840"/>
    </source>
</evidence>
<name>A0A5J4YNJ7_PORPP</name>
<dbReference type="Gene3D" id="3.40.1110.10">
    <property type="entry name" value="Calcium-transporting ATPase, cytoplasmic domain N"/>
    <property type="match status" value="1"/>
</dbReference>
<feature type="binding site" evidence="14">
    <location>
        <position position="1031"/>
    </location>
    <ligand>
        <name>ATP</name>
        <dbReference type="ChEBI" id="CHEBI:30616"/>
    </ligand>
</feature>
<feature type="binding site" evidence="14">
    <location>
        <position position="745"/>
    </location>
    <ligand>
        <name>ATP</name>
        <dbReference type="ChEBI" id="CHEBI:30616"/>
    </ligand>
</feature>
<keyword evidence="22" id="KW-1185">Reference proteome</keyword>
<feature type="binding site" evidence="14">
    <location>
        <position position="696"/>
    </location>
    <ligand>
        <name>ATP</name>
        <dbReference type="ChEBI" id="CHEBI:30616"/>
    </ligand>
</feature>
<feature type="active site" description="4-aspartylphosphate intermediate" evidence="13">
    <location>
        <position position="449"/>
    </location>
</feature>
<feature type="domain" description="P-type ATPase A" evidence="18">
    <location>
        <begin position="168"/>
        <end position="293"/>
    </location>
</feature>
<feature type="binding site" evidence="15">
    <location>
        <position position="1028"/>
    </location>
    <ligand>
        <name>Mg(2+)</name>
        <dbReference type="ChEBI" id="CHEBI:18420"/>
    </ligand>
</feature>
<dbReference type="Pfam" id="PF13246">
    <property type="entry name" value="Cation_ATPase"/>
    <property type="match status" value="1"/>
</dbReference>
<dbReference type="GO" id="GO:0016887">
    <property type="term" value="F:ATP hydrolysis activity"/>
    <property type="evidence" value="ECO:0007669"/>
    <property type="project" value="InterPro"/>
</dbReference>
<dbReference type="GO" id="GO:0005524">
    <property type="term" value="F:ATP binding"/>
    <property type="evidence" value="ECO:0007669"/>
    <property type="project" value="UniProtKB-UniRule"/>
</dbReference>
<evidence type="ECO:0000256" key="8">
    <source>
        <dbReference type="ARBA" id="ARBA00022842"/>
    </source>
</evidence>
<evidence type="ECO:0000259" key="18">
    <source>
        <dbReference type="Pfam" id="PF00122"/>
    </source>
</evidence>
<feature type="binding site" evidence="14">
    <location>
        <position position="450"/>
    </location>
    <ligand>
        <name>ATP</name>
        <dbReference type="ChEBI" id="CHEBI:30616"/>
    </ligand>
</feature>
<feature type="transmembrane region" description="Helical" evidence="16">
    <location>
        <begin position="1118"/>
        <end position="1138"/>
    </location>
</feature>
<dbReference type="InterPro" id="IPR036412">
    <property type="entry name" value="HAD-like_sf"/>
</dbReference>
<feature type="transmembrane region" description="Helical" evidence="16">
    <location>
        <begin position="389"/>
        <end position="411"/>
    </location>
</feature>
<dbReference type="EMBL" id="VRMN01000009">
    <property type="protein sequence ID" value="KAA8492510.1"/>
    <property type="molecule type" value="Genomic_DNA"/>
</dbReference>
<feature type="binding site" evidence="14">
    <location>
        <position position="1032"/>
    </location>
    <ligand>
        <name>ATP</name>
        <dbReference type="ChEBI" id="CHEBI:30616"/>
    </ligand>
</feature>
<feature type="binding site" evidence="14">
    <location>
        <position position="863"/>
    </location>
    <ligand>
        <name>ATP</name>
        <dbReference type="ChEBI" id="CHEBI:30616"/>
    </ligand>
</feature>
<feature type="binding site" evidence="14">
    <location>
        <position position="779"/>
    </location>
    <ligand>
        <name>ATP</name>
        <dbReference type="ChEBI" id="CHEBI:30616"/>
    </ligand>
</feature>
<dbReference type="SUPFAM" id="SSF81665">
    <property type="entry name" value="Calcium ATPase, transmembrane domain M"/>
    <property type="match status" value="1"/>
</dbReference>
<dbReference type="InterPro" id="IPR023214">
    <property type="entry name" value="HAD_sf"/>
</dbReference>
<feature type="transmembrane region" description="Helical" evidence="16">
    <location>
        <begin position="1165"/>
        <end position="1184"/>
    </location>
</feature>
<dbReference type="SFLD" id="SFLDF00027">
    <property type="entry name" value="p-type_atpase"/>
    <property type="match status" value="1"/>
</dbReference>
<evidence type="ECO:0000256" key="9">
    <source>
        <dbReference type="ARBA" id="ARBA00022967"/>
    </source>
</evidence>
<feature type="binding site" evidence="14">
    <location>
        <position position="451"/>
    </location>
    <ligand>
        <name>ATP</name>
        <dbReference type="ChEBI" id="CHEBI:30616"/>
    </ligand>
</feature>
<protein>
    <recommendedName>
        <fullName evidence="16">Phospholipid-transporting ATPase</fullName>
        <ecNumber evidence="16">7.6.2.1</ecNumber>
    </recommendedName>
</protein>
<comment type="catalytic activity">
    <reaction evidence="12 16">
        <text>ATP + H2O + phospholipidSide 1 = ADP + phosphate + phospholipidSide 2.</text>
        <dbReference type="EC" id="7.6.2.1"/>
    </reaction>
</comment>
<dbReference type="SUPFAM" id="SSF81653">
    <property type="entry name" value="Calcium ATPase, transduction domain A"/>
    <property type="match status" value="1"/>
</dbReference>
<evidence type="ECO:0000256" key="14">
    <source>
        <dbReference type="PIRSR" id="PIRSR606539-2"/>
    </source>
</evidence>